<accession>A0A8H7XM52</accession>
<evidence type="ECO:0000256" key="1">
    <source>
        <dbReference type="SAM" id="Coils"/>
    </source>
</evidence>
<reference evidence="3" key="1">
    <citation type="submission" date="2021-02" db="EMBL/GenBank/DDBJ databases">
        <title>Psilocybe cubensis genome.</title>
        <authorList>
            <person name="Mckernan K.J."/>
            <person name="Crawford S."/>
            <person name="Trippe A."/>
            <person name="Kane L.T."/>
            <person name="Mclaughlin S."/>
        </authorList>
    </citation>
    <scope>NUCLEOTIDE SEQUENCE [LARGE SCALE GENOMIC DNA]</scope>
    <source>
        <strain evidence="3">MGC-MH-2018</strain>
    </source>
</reference>
<sequence length="1038" mass="117322">MQSPIIDSDTRSGASTPTGHPPSSISTDMYPQPARDQAMESNNRMVKRRRDHETESQSENVSNDGDAGSNEVQPYNVQPYNTRSKVRVVAPSYGDYLQIQVLADKNMRLKQELLRIQIDQIKGSKGLHSDDEISLTGDEETFYDAKMDSSSEDLQHQFEKLAETKEHPRRERQDAVKSLQAAQTTYEEELAQLKLKIHELSERNEELEREIQETEKLENVNDDLETEMYVKGVYVLGEAPRPSNVHVLERNLQEKSAQVNSTEDELKRLRSQVDEMEKANLLLGEEKKTSIDIMESKIAELNSNIHEFAKTTELLQMKEAVISNQEAELAELKAQINDLMKINQLLEEEKVAYVKSMEIELTKVRSQLESLQKDNDSLQLANEGILMQQVSYEDKLQLVLDSHNDEVHSLVENHRQVVSGFDAERILLQRELDLANETIKSFEFKENTDSRVPQVAGAEHLDNSNDNHTSSLLSARDAELNDLRCLLEAAERKQLADIEEVGSMKSSYVSRIEDLQTQLESEQNRNTELDKNASSLQQSNIRLLAIISGKEEELLELKGLYDEEKKVRQMELSAYRTKVEELASQLAEKDNDIVSARVAHEQEIQRLSFEHREKVAKLEDDCNKLAEDLRASRHRYQQDMIQQQRRFDAERSVFMKSNETVRELKGKLEEKNRTLQSGIRELEEEVRTLRRTNEQEKLQSIEVYANQVNSLTHQHKLEASKYQEDIRTMRTDLENLRETVAEKDESITSLNRARAALELQLADQSAQIASLASKVQIGDVNELTVLRKECDRLWKLIEEKDDDLEKEEAMALRVEMERMKAEAPLAANKANQTMTDMTTGTVQPGTSRGKQRQISPSMLSSAFPLTAARMSNYRVGSSSRNVRFGSVEEVEDHVSQYASSSRVGGQGTSNYMTPSSSSSKSAKIDTSHFGRDRTPPVPPPRTYGKGRGAASSRSSRRAASVDRAEPATPSHSRLDDIDEDYSDDIPPEVSRPQTSSSDPDVAQALLAVAAKIGQMSENLTALPTLLSTRLGLSGGTSD</sequence>
<gene>
    <name evidence="3" type="ORF">JR316_012381</name>
</gene>
<feature type="compositionally biased region" description="Acidic residues" evidence="2">
    <location>
        <begin position="976"/>
        <end position="986"/>
    </location>
</feature>
<feature type="coiled-coil region" evidence="1">
    <location>
        <begin position="176"/>
        <end position="381"/>
    </location>
</feature>
<feature type="region of interest" description="Disordered" evidence="2">
    <location>
        <begin position="1"/>
        <end position="76"/>
    </location>
</feature>
<feature type="coiled-coil region" evidence="1">
    <location>
        <begin position="572"/>
        <end position="817"/>
    </location>
</feature>
<feature type="compositionally biased region" description="Polar residues" evidence="2">
    <location>
        <begin position="896"/>
        <end position="914"/>
    </location>
</feature>
<keyword evidence="1" id="KW-0175">Coiled coil</keyword>
<feature type="compositionally biased region" description="Basic and acidic residues" evidence="2">
    <location>
        <begin position="922"/>
        <end position="934"/>
    </location>
</feature>
<proteinExistence type="predicted"/>
<feature type="region of interest" description="Disordered" evidence="2">
    <location>
        <begin position="895"/>
        <end position="1000"/>
    </location>
</feature>
<feature type="coiled-coil region" evidence="1">
    <location>
        <begin position="473"/>
        <end position="539"/>
    </location>
</feature>
<evidence type="ECO:0000256" key="2">
    <source>
        <dbReference type="SAM" id="MobiDB-lite"/>
    </source>
</evidence>
<dbReference type="EMBL" id="JAFIQS010000018">
    <property type="protein sequence ID" value="KAG5162496.1"/>
    <property type="molecule type" value="Genomic_DNA"/>
</dbReference>
<evidence type="ECO:0000313" key="3">
    <source>
        <dbReference type="EMBL" id="KAG5162496.1"/>
    </source>
</evidence>
<feature type="compositionally biased region" description="Polar residues" evidence="2">
    <location>
        <begin position="1"/>
        <end position="29"/>
    </location>
</feature>
<protein>
    <submittedName>
        <fullName evidence="3">Uncharacterized protein</fullName>
    </submittedName>
</protein>
<feature type="region of interest" description="Disordered" evidence="2">
    <location>
        <begin position="836"/>
        <end position="858"/>
    </location>
</feature>
<comment type="caution">
    <text evidence="3">The sequence shown here is derived from an EMBL/GenBank/DDBJ whole genome shotgun (WGS) entry which is preliminary data.</text>
</comment>
<organism evidence="3">
    <name type="scientific">Psilocybe cubensis</name>
    <name type="common">Psychedelic mushroom</name>
    <name type="synonym">Stropharia cubensis</name>
    <dbReference type="NCBI Taxonomy" id="181762"/>
    <lineage>
        <taxon>Eukaryota</taxon>
        <taxon>Fungi</taxon>
        <taxon>Dikarya</taxon>
        <taxon>Basidiomycota</taxon>
        <taxon>Agaricomycotina</taxon>
        <taxon>Agaricomycetes</taxon>
        <taxon>Agaricomycetidae</taxon>
        <taxon>Agaricales</taxon>
        <taxon>Agaricineae</taxon>
        <taxon>Strophariaceae</taxon>
        <taxon>Psilocybe</taxon>
    </lineage>
</organism>
<name>A0A8H7XM52_PSICU</name>
<dbReference type="AlphaFoldDB" id="A0A8H7XM52"/>